<dbReference type="PRINTS" id="PR00471">
    <property type="entry name" value="ACETATEKNASE"/>
</dbReference>
<keyword evidence="9" id="KW-1185">Reference proteome</keyword>
<name>A0A5P2FWX3_9BACT</name>
<dbReference type="PIRSF" id="PIRSF000722">
    <property type="entry name" value="Acetate_prop_kin"/>
    <property type="match status" value="1"/>
</dbReference>
<dbReference type="EC" id="2.7.2.1" evidence="6"/>
<dbReference type="InterPro" id="IPR000890">
    <property type="entry name" value="Aliphatic_acid_kin_short-chain"/>
</dbReference>
<evidence type="ECO:0000256" key="4">
    <source>
        <dbReference type="ARBA" id="ARBA00022777"/>
    </source>
</evidence>
<feature type="binding site" evidence="6">
    <location>
        <position position="19"/>
    </location>
    <ligand>
        <name>ATP</name>
        <dbReference type="ChEBI" id="CHEBI:30616"/>
    </ligand>
</feature>
<dbReference type="GO" id="GO:0005524">
    <property type="term" value="F:ATP binding"/>
    <property type="evidence" value="ECO:0007669"/>
    <property type="project" value="UniProtKB-KW"/>
</dbReference>
<dbReference type="InterPro" id="IPR004372">
    <property type="entry name" value="Ac/propionate_kinase"/>
</dbReference>
<dbReference type="PROSITE" id="PS01075">
    <property type="entry name" value="ACETATE_KINASE_1"/>
    <property type="match status" value="1"/>
</dbReference>
<evidence type="ECO:0000256" key="5">
    <source>
        <dbReference type="ARBA" id="ARBA00022840"/>
    </source>
</evidence>
<dbReference type="AlphaFoldDB" id="A0A5P2FWX3"/>
<evidence type="ECO:0000256" key="2">
    <source>
        <dbReference type="ARBA" id="ARBA00022679"/>
    </source>
</evidence>
<feature type="site" description="Transition state stabilizer" evidence="6">
    <location>
        <position position="239"/>
    </location>
</feature>
<dbReference type="PROSITE" id="PS01076">
    <property type="entry name" value="ACETATE_KINASE_2"/>
    <property type="match status" value="1"/>
</dbReference>
<dbReference type="OrthoDB" id="9802453at2"/>
<accession>A0A5P2FWX3</accession>
<dbReference type="GO" id="GO:0006083">
    <property type="term" value="P:acetate metabolic process"/>
    <property type="evidence" value="ECO:0007669"/>
    <property type="project" value="TreeGrafter"/>
</dbReference>
<evidence type="ECO:0000256" key="6">
    <source>
        <dbReference type="HAMAP-Rule" id="MF_00020"/>
    </source>
</evidence>
<dbReference type="GO" id="GO:0008776">
    <property type="term" value="F:acetate kinase activity"/>
    <property type="evidence" value="ECO:0007669"/>
    <property type="project" value="UniProtKB-UniRule"/>
</dbReference>
<dbReference type="InterPro" id="IPR043129">
    <property type="entry name" value="ATPase_NBD"/>
</dbReference>
<gene>
    <name evidence="6" type="primary">ackA</name>
    <name evidence="8" type="ORF">E0W69_004880</name>
</gene>
<dbReference type="NCBIfam" id="TIGR00016">
    <property type="entry name" value="ackA"/>
    <property type="match status" value="1"/>
</dbReference>
<dbReference type="SUPFAM" id="SSF53067">
    <property type="entry name" value="Actin-like ATPase domain"/>
    <property type="match status" value="2"/>
</dbReference>
<comment type="subunit">
    <text evidence="6">Homodimer.</text>
</comment>
<evidence type="ECO:0000256" key="7">
    <source>
        <dbReference type="RuleBase" id="RU003835"/>
    </source>
</evidence>
<keyword evidence="3 6" id="KW-0547">Nucleotide-binding</keyword>
<dbReference type="KEGG" id="arac:E0W69_004880"/>
<dbReference type="Gene3D" id="3.30.420.40">
    <property type="match status" value="2"/>
</dbReference>
<keyword evidence="5 6" id="KW-0067">ATP-binding</keyword>
<evidence type="ECO:0000256" key="3">
    <source>
        <dbReference type="ARBA" id="ARBA00022741"/>
    </source>
</evidence>
<dbReference type="RefSeq" id="WP_131328911.1">
    <property type="nucleotide sequence ID" value="NZ_CP044016.1"/>
</dbReference>
<organism evidence="8 9">
    <name type="scientific">Rhizosphaericola mali</name>
    <dbReference type="NCBI Taxonomy" id="2545455"/>
    <lineage>
        <taxon>Bacteria</taxon>
        <taxon>Pseudomonadati</taxon>
        <taxon>Bacteroidota</taxon>
        <taxon>Chitinophagia</taxon>
        <taxon>Chitinophagales</taxon>
        <taxon>Chitinophagaceae</taxon>
        <taxon>Rhizosphaericola</taxon>
    </lineage>
</organism>
<evidence type="ECO:0000256" key="1">
    <source>
        <dbReference type="ARBA" id="ARBA00008748"/>
    </source>
</evidence>
<proteinExistence type="inferred from homology"/>
<feature type="binding site" evidence="6">
    <location>
        <position position="12"/>
    </location>
    <ligand>
        <name>Mg(2+)</name>
        <dbReference type="ChEBI" id="CHEBI:18420"/>
    </ligand>
</feature>
<dbReference type="EMBL" id="CP044016">
    <property type="protein sequence ID" value="QES88024.1"/>
    <property type="molecule type" value="Genomic_DNA"/>
</dbReference>
<comment type="similarity">
    <text evidence="1 6 7">Belongs to the acetokinase family.</text>
</comment>
<comment type="cofactor">
    <cofactor evidence="6">
        <name>Mg(2+)</name>
        <dbReference type="ChEBI" id="CHEBI:18420"/>
    </cofactor>
    <cofactor evidence="6">
        <name>Mn(2+)</name>
        <dbReference type="ChEBI" id="CHEBI:29035"/>
    </cofactor>
    <text evidence="6">Mg(2+). Can also accept Mn(2+).</text>
</comment>
<keyword evidence="4 6" id="KW-0418">Kinase</keyword>
<dbReference type="PANTHER" id="PTHR21060">
    <property type="entry name" value="ACETATE KINASE"/>
    <property type="match status" value="1"/>
</dbReference>
<feature type="active site" description="Proton donor/acceptor" evidence="6">
    <location>
        <position position="146"/>
    </location>
</feature>
<dbReference type="GO" id="GO:0005737">
    <property type="term" value="C:cytoplasm"/>
    <property type="evidence" value="ECO:0007669"/>
    <property type="project" value="UniProtKB-SubCell"/>
</dbReference>
<comment type="function">
    <text evidence="6">Catalyzes the formation of acetyl phosphate from acetate and ATP. Can also catalyze the reverse reaction.</text>
</comment>
<feature type="site" description="Transition state stabilizer" evidence="6">
    <location>
        <position position="177"/>
    </location>
</feature>
<dbReference type="PANTHER" id="PTHR21060:SF15">
    <property type="entry name" value="ACETATE KINASE-RELATED"/>
    <property type="match status" value="1"/>
</dbReference>
<comment type="catalytic activity">
    <reaction evidence="6">
        <text>acetate + ATP = acetyl phosphate + ADP</text>
        <dbReference type="Rhea" id="RHEA:11352"/>
        <dbReference type="ChEBI" id="CHEBI:22191"/>
        <dbReference type="ChEBI" id="CHEBI:30089"/>
        <dbReference type="ChEBI" id="CHEBI:30616"/>
        <dbReference type="ChEBI" id="CHEBI:456216"/>
        <dbReference type="EC" id="2.7.2.1"/>
    </reaction>
</comment>
<dbReference type="Pfam" id="PF00871">
    <property type="entry name" value="Acetate_kinase"/>
    <property type="match status" value="1"/>
</dbReference>
<evidence type="ECO:0000313" key="9">
    <source>
        <dbReference type="Proteomes" id="UP000292424"/>
    </source>
</evidence>
<dbReference type="UniPathway" id="UPA00340">
    <property type="reaction ID" value="UER00458"/>
</dbReference>
<dbReference type="Proteomes" id="UP000292424">
    <property type="component" value="Chromosome"/>
</dbReference>
<keyword evidence="6" id="KW-0460">Magnesium</keyword>
<evidence type="ECO:0000313" key="8">
    <source>
        <dbReference type="EMBL" id="QES88024.1"/>
    </source>
</evidence>
<feature type="binding site" evidence="6">
    <location>
        <begin position="206"/>
        <end position="210"/>
    </location>
    <ligand>
        <name>ATP</name>
        <dbReference type="ChEBI" id="CHEBI:30616"/>
    </ligand>
</feature>
<sequence>MSEDRDCVLIINNGSSSIKFAVYTLSLKIVYTGMVSGIGGEDMRLKIKDALGTTTEKPLNSHELKDAANNIIDWLESALSIAQIHAVGHRIVHGMQHMQPEIITDALISELESYSWYDPDHIVGELILIRTIATRCPGLKQVACFDTSFHASMPRIARLFPIPRHYAEAGIIRYGFHGISFTYILQKIQALITDTHVQANKMIFAHLGSGSSLVAVKEGKSIDTTMGFTPAGGCMMGTRSRDLDPGVVWHIMQHNHLSVEELNHVINHQSGLLGISGTSFDMEKLLAQEKYEDLQAGEAVDMYCYSVKKWLGALAAVLNGMDILIFTGGIGENSAEVRKRICADMGYMGIKLDGAKNERGANAYICRHKRGTDICLTHE</sequence>
<dbReference type="GO" id="GO:0006085">
    <property type="term" value="P:acetyl-CoA biosynthetic process"/>
    <property type="evidence" value="ECO:0007669"/>
    <property type="project" value="UniProtKB-UniRule"/>
</dbReference>
<keyword evidence="6" id="KW-0963">Cytoplasm</keyword>
<protein>
    <recommendedName>
        <fullName evidence="6">Acetate kinase</fullName>
        <ecNumber evidence="6">2.7.2.1</ecNumber>
    </recommendedName>
    <alternativeName>
        <fullName evidence="6">Acetokinase</fullName>
    </alternativeName>
</protein>
<keyword evidence="2 6" id="KW-0808">Transferase</keyword>
<reference evidence="8 9" key="1">
    <citation type="submission" date="2019-09" db="EMBL/GenBank/DDBJ databases">
        <title>Complete genome sequence of Arachidicoccus sp. B3-10 isolated from apple orchard soil.</title>
        <authorList>
            <person name="Kim H.S."/>
            <person name="Han K.-I."/>
            <person name="Suh M.K."/>
            <person name="Lee K.C."/>
            <person name="Eom M.K."/>
            <person name="Kim J.-S."/>
            <person name="Kang S.W."/>
            <person name="Sin Y."/>
            <person name="Lee J.-S."/>
        </authorList>
    </citation>
    <scope>NUCLEOTIDE SEQUENCE [LARGE SCALE GENOMIC DNA]</scope>
    <source>
        <strain evidence="8 9">B3-10</strain>
    </source>
</reference>
<dbReference type="HAMAP" id="MF_00020">
    <property type="entry name" value="Acetate_kinase"/>
    <property type="match status" value="1"/>
</dbReference>
<comment type="subcellular location">
    <subcellularLocation>
        <location evidence="6">Cytoplasm</location>
    </subcellularLocation>
</comment>
<keyword evidence="6" id="KW-0479">Metal-binding</keyword>
<feature type="binding site" evidence="6">
    <location>
        <position position="90"/>
    </location>
    <ligand>
        <name>substrate</name>
    </ligand>
</feature>
<dbReference type="InterPro" id="IPR023865">
    <property type="entry name" value="Aliphatic_acid_kinase_CS"/>
</dbReference>
<comment type="pathway">
    <text evidence="6">Metabolic intermediate biosynthesis; acetyl-CoA biosynthesis; acetyl-CoA from acetate: step 1/2.</text>
</comment>
<comment type="caution">
    <text evidence="6">Lacks conserved residue(s) required for the propagation of feature annotation.</text>
</comment>
<dbReference type="GO" id="GO:0000287">
    <property type="term" value="F:magnesium ion binding"/>
    <property type="evidence" value="ECO:0007669"/>
    <property type="project" value="UniProtKB-UniRule"/>
</dbReference>
<feature type="binding site" evidence="6">
    <location>
        <begin position="329"/>
        <end position="333"/>
    </location>
    <ligand>
        <name>ATP</name>
        <dbReference type="ChEBI" id="CHEBI:30616"/>
    </ligand>
</feature>